<feature type="region of interest" description="Disordered" evidence="9">
    <location>
        <begin position="1"/>
        <end position="29"/>
    </location>
</feature>
<reference evidence="11" key="1">
    <citation type="journal article" date="2013" name="Genome Biol. Evol.">
        <title>Mitochondrial genome rearrangements in Glomus species triggered by homologous recombination between distinct mtDNA haplotypes.</title>
        <authorList>
            <person name="Beaudet D."/>
            <person name="Terrat Y."/>
            <person name="Halary S."/>
            <person name="de la Providencia I.E."/>
            <person name="Hijri M."/>
        </authorList>
    </citation>
    <scope>NUCLEOTIDE SEQUENCE</scope>
</reference>
<evidence type="ECO:0000256" key="6">
    <source>
        <dbReference type="ARBA" id="ARBA00022932"/>
    </source>
</evidence>
<evidence type="ECO:0000256" key="4">
    <source>
        <dbReference type="ARBA" id="ARBA00022695"/>
    </source>
</evidence>
<dbReference type="SUPFAM" id="SSF53098">
    <property type="entry name" value="Ribonuclease H-like"/>
    <property type="match status" value="1"/>
</dbReference>
<keyword evidence="6" id="KW-0239">DNA-directed DNA polymerase</keyword>
<evidence type="ECO:0000256" key="7">
    <source>
        <dbReference type="ARBA" id="ARBA00023125"/>
    </source>
</evidence>
<dbReference type="Pfam" id="PF03175">
    <property type="entry name" value="DNA_pol_B_2"/>
    <property type="match status" value="1"/>
</dbReference>
<dbReference type="GO" id="GO:0000166">
    <property type="term" value="F:nucleotide binding"/>
    <property type="evidence" value="ECO:0007669"/>
    <property type="project" value="InterPro"/>
</dbReference>
<dbReference type="GO" id="GO:0003677">
    <property type="term" value="F:DNA binding"/>
    <property type="evidence" value="ECO:0007669"/>
    <property type="project" value="UniProtKB-KW"/>
</dbReference>
<name>S4UK76_9GLOM</name>
<evidence type="ECO:0000256" key="9">
    <source>
        <dbReference type="SAM" id="MobiDB-lite"/>
    </source>
</evidence>
<evidence type="ECO:0000256" key="5">
    <source>
        <dbReference type="ARBA" id="ARBA00022705"/>
    </source>
</evidence>
<dbReference type="InterPro" id="IPR004868">
    <property type="entry name" value="DNA-dir_DNA_pol_B_mt/vir"/>
</dbReference>
<evidence type="ECO:0000313" key="11">
    <source>
        <dbReference type="EMBL" id="AGJ98076.1"/>
    </source>
</evidence>
<dbReference type="InterPro" id="IPR012337">
    <property type="entry name" value="RNaseH-like_sf"/>
</dbReference>
<dbReference type="EMBL" id="KC164355">
    <property type="protein sequence ID" value="AGJ98076.1"/>
    <property type="molecule type" value="Genomic_DNA"/>
</dbReference>
<sequence length="424" mass="50288">MSPRKENYKSKNLLENSDTHSLNGTKSLGREHSKTIGLFGREEPLRIAGEKDQFRKEEDFKVRDLLEERTKLNLSRDLGELKSRHIGRIDTFGCYDFETFTLEDGLQRAYYLLVYHPLKGYTHFKRCDYLNEIQFNNAILKFFRDNPSIYFSFNGRNFDHLILNRILNQSGVKPFTWIDKSKIRKLSWFNNTFLDILYWTHPCTLRDLSKTFLREDLKDPFPHSIVSLNMILSKNSKFVKLDEFKDFKGDFKDFKGELKERIEEFKDFKEESNKAKSVNFSRFEGKEFWPLVESYILKDVQILYRCLLELDRLYINEIGYSIVDNRYHGLASISYDFVLKFIDKEDLVPFTREQQERWKSCLTGGIVEVLDLNLKQEVIHKYDINGLYVRFTQDFKYPIGEPEVILNPSVSDLPNLFGLIKAYV</sequence>
<geneLocation type="mitochondrion" evidence="11"/>
<protein>
    <recommendedName>
        <fullName evidence="2">DNA-directed DNA polymerase</fullName>
        <ecNumber evidence="2">2.7.7.7</ecNumber>
    </recommendedName>
</protein>
<feature type="compositionally biased region" description="Polar residues" evidence="9">
    <location>
        <begin position="13"/>
        <end position="26"/>
    </location>
</feature>
<evidence type="ECO:0000256" key="1">
    <source>
        <dbReference type="ARBA" id="ARBA00005755"/>
    </source>
</evidence>
<dbReference type="AlphaFoldDB" id="S4UK76"/>
<comment type="catalytic activity">
    <reaction evidence="8">
        <text>DNA(n) + a 2'-deoxyribonucleoside 5'-triphosphate = DNA(n+1) + diphosphate</text>
        <dbReference type="Rhea" id="RHEA:22508"/>
        <dbReference type="Rhea" id="RHEA-COMP:17339"/>
        <dbReference type="Rhea" id="RHEA-COMP:17340"/>
        <dbReference type="ChEBI" id="CHEBI:33019"/>
        <dbReference type="ChEBI" id="CHEBI:61560"/>
        <dbReference type="ChEBI" id="CHEBI:173112"/>
        <dbReference type="EC" id="2.7.7.7"/>
    </reaction>
</comment>
<evidence type="ECO:0000256" key="3">
    <source>
        <dbReference type="ARBA" id="ARBA00022679"/>
    </source>
</evidence>
<accession>S4UK76</accession>
<feature type="domain" description="DNA-directed DNA polymerase family B mitochondria/virus" evidence="10">
    <location>
        <begin position="146"/>
        <end position="414"/>
    </location>
</feature>
<gene>
    <name evidence="11" type="primary">dpo</name>
</gene>
<keyword evidence="7" id="KW-0238">DNA-binding</keyword>
<evidence type="ECO:0000256" key="2">
    <source>
        <dbReference type="ARBA" id="ARBA00012417"/>
    </source>
</evidence>
<dbReference type="GO" id="GO:0006260">
    <property type="term" value="P:DNA replication"/>
    <property type="evidence" value="ECO:0007669"/>
    <property type="project" value="UniProtKB-KW"/>
</dbReference>
<keyword evidence="3" id="KW-0808">Transferase</keyword>
<dbReference type="EC" id="2.7.7.7" evidence="2"/>
<keyword evidence="11" id="KW-0496">Mitochondrion</keyword>
<organism evidence="11">
    <name type="scientific">Glomus sp. DAOM 240422</name>
    <dbReference type="NCBI Taxonomy" id="1281822"/>
    <lineage>
        <taxon>Eukaryota</taxon>
        <taxon>Fungi</taxon>
        <taxon>Fungi incertae sedis</taxon>
        <taxon>Mucoromycota</taxon>
        <taxon>Glomeromycotina</taxon>
        <taxon>Glomeromycetes</taxon>
        <taxon>Glomerales</taxon>
        <taxon>Glomeraceae</taxon>
        <taxon>Glomus</taxon>
    </lineage>
</organism>
<keyword evidence="5" id="KW-0235">DNA replication</keyword>
<evidence type="ECO:0000256" key="8">
    <source>
        <dbReference type="ARBA" id="ARBA00049244"/>
    </source>
</evidence>
<evidence type="ECO:0000259" key="10">
    <source>
        <dbReference type="Pfam" id="PF03175"/>
    </source>
</evidence>
<comment type="similarity">
    <text evidence="1">Belongs to the DNA polymerase type-B family.</text>
</comment>
<keyword evidence="4" id="KW-0548">Nucleotidyltransferase</keyword>
<proteinExistence type="inferred from homology"/>
<dbReference type="GO" id="GO:0003887">
    <property type="term" value="F:DNA-directed DNA polymerase activity"/>
    <property type="evidence" value="ECO:0007669"/>
    <property type="project" value="UniProtKB-KW"/>
</dbReference>